<dbReference type="Gene3D" id="3.40.50.300">
    <property type="entry name" value="P-loop containing nucleotide triphosphate hydrolases"/>
    <property type="match status" value="2"/>
</dbReference>
<feature type="domain" description="Phosphoribulokinase/uridine kinase" evidence="1">
    <location>
        <begin position="32"/>
        <end position="185"/>
    </location>
</feature>
<evidence type="ECO:0000313" key="3">
    <source>
        <dbReference type="Proteomes" id="UP000000707"/>
    </source>
</evidence>
<sequence>MVKNEYSINDIDQLVDRIICLCGSKPKDERLIIGIAGVPGSGKTTLSTKLSEQLNQQKYPTINLPQDGFHSYRSELISMPNSEEAVRRRGAPFTFNASKFLQLVKSLKSPQLRDRDLYAPSFDHSIKDPVENDIKISKDTDIIILEGNYLALKDEVWCELANYMDEIWFLETNFEVTRKRLIKRHLQAGIARTESEAIDRADNNDLVNGQYIIDNSICPDVTIITPV</sequence>
<organism evidence="3">
    <name type="scientific">Candida tenuis (strain ATCC 10573 / BCRC 21748 / CBS 615 / JCM 9827 / NBRC 10315 / NRRL Y-1498 / VKM Y-70)</name>
    <name type="common">Yeast</name>
    <name type="synonym">Yamadazyma tenuis</name>
    <dbReference type="NCBI Taxonomy" id="590646"/>
    <lineage>
        <taxon>Eukaryota</taxon>
        <taxon>Fungi</taxon>
        <taxon>Dikarya</taxon>
        <taxon>Ascomycota</taxon>
        <taxon>Saccharomycotina</taxon>
        <taxon>Pichiomycetes</taxon>
        <taxon>Debaryomycetaceae</taxon>
        <taxon>Yamadazyma</taxon>
    </lineage>
</organism>
<protein>
    <submittedName>
        <fullName evidence="2">p-loop containing nucleoside triphosphate hydrolase protein</fullName>
    </submittedName>
</protein>
<dbReference type="RefSeq" id="XP_006685727.1">
    <property type="nucleotide sequence ID" value="XM_006685664.1"/>
</dbReference>
<dbReference type="GO" id="GO:0016787">
    <property type="term" value="F:hydrolase activity"/>
    <property type="evidence" value="ECO:0007669"/>
    <property type="project" value="UniProtKB-KW"/>
</dbReference>
<dbReference type="HOGENOM" id="CLU_067202_1_1_1"/>
<dbReference type="AlphaFoldDB" id="G3B1A3"/>
<proteinExistence type="predicted"/>
<evidence type="ECO:0000313" key="2">
    <source>
        <dbReference type="EMBL" id="EGV64921.1"/>
    </source>
</evidence>
<dbReference type="InterPro" id="IPR027417">
    <property type="entry name" value="P-loop_NTPase"/>
</dbReference>
<name>G3B1A3_CANTC</name>
<dbReference type="Proteomes" id="UP000000707">
    <property type="component" value="Unassembled WGS sequence"/>
</dbReference>
<evidence type="ECO:0000259" key="1">
    <source>
        <dbReference type="Pfam" id="PF00485"/>
    </source>
</evidence>
<dbReference type="Pfam" id="PF00485">
    <property type="entry name" value="PRK"/>
    <property type="match status" value="1"/>
</dbReference>
<dbReference type="eggNOG" id="KOG2702">
    <property type="taxonomic scope" value="Eukaryota"/>
</dbReference>
<accession>G3B1A3</accession>
<keyword evidence="3" id="KW-1185">Reference proteome</keyword>
<dbReference type="KEGG" id="cten:18250258"/>
<dbReference type="SUPFAM" id="SSF52540">
    <property type="entry name" value="P-loop containing nucleoside triphosphate hydrolases"/>
    <property type="match status" value="1"/>
</dbReference>
<dbReference type="GO" id="GO:0005524">
    <property type="term" value="F:ATP binding"/>
    <property type="evidence" value="ECO:0007669"/>
    <property type="project" value="InterPro"/>
</dbReference>
<dbReference type="EMBL" id="GL996515">
    <property type="protein sequence ID" value="EGV64921.1"/>
    <property type="molecule type" value="Genomic_DNA"/>
</dbReference>
<dbReference type="STRING" id="590646.G3B1A3"/>
<reference evidence="2 3" key="1">
    <citation type="journal article" date="2011" name="Proc. Natl. Acad. Sci. U.S.A.">
        <title>Comparative genomics of xylose-fermenting fungi for enhanced biofuel production.</title>
        <authorList>
            <person name="Wohlbach D.J."/>
            <person name="Kuo A."/>
            <person name="Sato T.K."/>
            <person name="Potts K.M."/>
            <person name="Salamov A.A."/>
            <person name="LaButti K.M."/>
            <person name="Sun H."/>
            <person name="Clum A."/>
            <person name="Pangilinan J.L."/>
            <person name="Lindquist E.A."/>
            <person name="Lucas S."/>
            <person name="Lapidus A."/>
            <person name="Jin M."/>
            <person name="Gunawan C."/>
            <person name="Balan V."/>
            <person name="Dale B.E."/>
            <person name="Jeffries T.W."/>
            <person name="Zinkel R."/>
            <person name="Barry K.W."/>
            <person name="Grigoriev I.V."/>
            <person name="Gasch A.P."/>
        </authorList>
    </citation>
    <scope>NUCLEOTIDE SEQUENCE [LARGE SCALE GENOMIC DNA]</scope>
    <source>
        <strain evidence="3">ATCC 10573 / BCRC 21748 / CBS 615 / JCM 9827 / NBRC 10315 / NRRL Y-1498 / VKM Y-70</strain>
    </source>
</reference>
<dbReference type="InterPro" id="IPR006083">
    <property type="entry name" value="PRK/URK"/>
</dbReference>
<dbReference type="OrthoDB" id="6362633at2759"/>
<dbReference type="PANTHER" id="PTHR10285">
    <property type="entry name" value="URIDINE KINASE"/>
    <property type="match status" value="1"/>
</dbReference>
<dbReference type="GeneID" id="18250258"/>
<dbReference type="GO" id="GO:0016301">
    <property type="term" value="F:kinase activity"/>
    <property type="evidence" value="ECO:0007669"/>
    <property type="project" value="InterPro"/>
</dbReference>
<keyword evidence="2" id="KW-0378">Hydrolase</keyword>
<gene>
    <name evidence="2" type="ORF">CANTEDRAFT_93154</name>
</gene>